<evidence type="ECO:0000256" key="12">
    <source>
        <dbReference type="ARBA" id="ARBA00022840"/>
    </source>
</evidence>
<evidence type="ECO:0000256" key="17">
    <source>
        <dbReference type="ARBA" id="ARBA00047899"/>
    </source>
</evidence>
<feature type="signal peptide" evidence="21">
    <location>
        <begin position="1"/>
        <end position="31"/>
    </location>
</feature>
<dbReference type="SMART" id="SM00220">
    <property type="entry name" value="S_TKc"/>
    <property type="match status" value="1"/>
</dbReference>
<evidence type="ECO:0000256" key="2">
    <source>
        <dbReference type="ARBA" id="ARBA00012513"/>
    </source>
</evidence>
<name>A0AA38ZKM2_VITRO</name>
<keyword evidence="15" id="KW-0675">Receptor</keyword>
<evidence type="ECO:0000256" key="6">
    <source>
        <dbReference type="ARBA" id="ARBA00022679"/>
    </source>
</evidence>
<evidence type="ECO:0000256" key="8">
    <source>
        <dbReference type="ARBA" id="ARBA00022729"/>
    </source>
</evidence>
<dbReference type="PANTHER" id="PTHR48006">
    <property type="entry name" value="LEUCINE-RICH REPEAT-CONTAINING PROTEIN DDB_G0281931-RELATED"/>
    <property type="match status" value="1"/>
</dbReference>
<dbReference type="InterPro" id="IPR011009">
    <property type="entry name" value="Kinase-like_dom_sf"/>
</dbReference>
<dbReference type="Proteomes" id="UP001168098">
    <property type="component" value="Unassembled WGS sequence"/>
</dbReference>
<evidence type="ECO:0000313" key="24">
    <source>
        <dbReference type="Proteomes" id="UP001168098"/>
    </source>
</evidence>
<feature type="compositionally biased region" description="Polar residues" evidence="19">
    <location>
        <begin position="863"/>
        <end position="874"/>
    </location>
</feature>
<keyword evidence="24" id="KW-1185">Reference proteome</keyword>
<feature type="region of interest" description="Disordered" evidence="19">
    <location>
        <begin position="848"/>
        <end position="886"/>
    </location>
</feature>
<dbReference type="EMBL" id="JARBHA010000010">
    <property type="protein sequence ID" value="KAJ9690795.1"/>
    <property type="molecule type" value="Genomic_DNA"/>
</dbReference>
<comment type="catalytic activity">
    <reaction evidence="18">
        <text>L-seryl-[protein] + ATP = O-phospho-L-seryl-[protein] + ADP + H(+)</text>
        <dbReference type="Rhea" id="RHEA:17989"/>
        <dbReference type="Rhea" id="RHEA-COMP:9863"/>
        <dbReference type="Rhea" id="RHEA-COMP:11604"/>
        <dbReference type="ChEBI" id="CHEBI:15378"/>
        <dbReference type="ChEBI" id="CHEBI:29999"/>
        <dbReference type="ChEBI" id="CHEBI:30616"/>
        <dbReference type="ChEBI" id="CHEBI:83421"/>
        <dbReference type="ChEBI" id="CHEBI:456216"/>
        <dbReference type="EC" id="2.7.11.1"/>
    </reaction>
</comment>
<keyword evidence="13 20" id="KW-1133">Transmembrane helix</keyword>
<dbReference type="PROSITE" id="PS51450">
    <property type="entry name" value="LRR"/>
    <property type="match status" value="1"/>
</dbReference>
<dbReference type="CDD" id="cd14066">
    <property type="entry name" value="STKc_IRAK"/>
    <property type="match status" value="1"/>
</dbReference>
<dbReference type="GO" id="GO:0004674">
    <property type="term" value="F:protein serine/threonine kinase activity"/>
    <property type="evidence" value="ECO:0007669"/>
    <property type="project" value="UniProtKB-KW"/>
</dbReference>
<dbReference type="FunFam" id="3.80.10.10:FF:000452">
    <property type="entry name" value="Probable LRR receptor-like serine/threonine-protein kinase RFK1"/>
    <property type="match status" value="1"/>
</dbReference>
<dbReference type="AlphaFoldDB" id="A0AA38ZKM2"/>
<evidence type="ECO:0000256" key="4">
    <source>
        <dbReference type="ARBA" id="ARBA00022553"/>
    </source>
</evidence>
<dbReference type="PANTHER" id="PTHR48006:SF66">
    <property type="entry name" value="PROTEIN KINASE DOMAIN-CONTAINING PROTEIN"/>
    <property type="match status" value="1"/>
</dbReference>
<dbReference type="Pfam" id="PF00069">
    <property type="entry name" value="Pkinase"/>
    <property type="match status" value="1"/>
</dbReference>
<keyword evidence="9" id="KW-0677">Repeat</keyword>
<keyword evidence="5" id="KW-0433">Leucine-rich repeat</keyword>
<dbReference type="PROSITE" id="PS50011">
    <property type="entry name" value="PROTEIN_KINASE_DOM"/>
    <property type="match status" value="1"/>
</dbReference>
<dbReference type="SUPFAM" id="SSF52058">
    <property type="entry name" value="L domain-like"/>
    <property type="match status" value="1"/>
</dbReference>
<evidence type="ECO:0000256" key="7">
    <source>
        <dbReference type="ARBA" id="ARBA00022692"/>
    </source>
</evidence>
<dbReference type="InterPro" id="IPR021720">
    <property type="entry name" value="Malectin_dom"/>
</dbReference>
<dbReference type="Gene3D" id="1.10.510.10">
    <property type="entry name" value="Transferase(Phosphotransferase) domain 1"/>
    <property type="match status" value="1"/>
</dbReference>
<evidence type="ECO:0000256" key="5">
    <source>
        <dbReference type="ARBA" id="ARBA00022614"/>
    </source>
</evidence>
<keyword evidence="12" id="KW-0067">ATP-binding</keyword>
<dbReference type="FunFam" id="2.60.120.430:FF:000004">
    <property type="entry name" value="Putative leucine-rich repeat receptor-like serine/threonine-protein kinase"/>
    <property type="match status" value="1"/>
</dbReference>
<comment type="subcellular location">
    <subcellularLocation>
        <location evidence="1">Membrane</location>
        <topology evidence="1">Single-pass type I membrane protein</topology>
    </subcellularLocation>
</comment>
<protein>
    <recommendedName>
        <fullName evidence="2">non-specific serine/threonine protein kinase</fullName>
        <ecNumber evidence="2">2.7.11.1</ecNumber>
    </recommendedName>
</protein>
<evidence type="ECO:0000256" key="10">
    <source>
        <dbReference type="ARBA" id="ARBA00022741"/>
    </source>
</evidence>
<keyword evidence="11" id="KW-0418">Kinase</keyword>
<dbReference type="InterPro" id="IPR051824">
    <property type="entry name" value="LRR_Rcpt-Like_S/T_Kinase"/>
</dbReference>
<evidence type="ECO:0000256" key="1">
    <source>
        <dbReference type="ARBA" id="ARBA00004479"/>
    </source>
</evidence>
<keyword evidence="14 20" id="KW-0472">Membrane</keyword>
<evidence type="ECO:0000256" key="19">
    <source>
        <dbReference type="SAM" id="MobiDB-lite"/>
    </source>
</evidence>
<evidence type="ECO:0000256" key="14">
    <source>
        <dbReference type="ARBA" id="ARBA00023136"/>
    </source>
</evidence>
<sequence>MATFPDIQKPLFFAFILILLILMCFGSKAQGGQLPHDEVDALSEIASQLGKKDWNFSLNPCDGNSNWSTPKITEMPLYVNNVSCNCSYPNGECHVVDITLRGQDLAGVLPPSLVKLPYLKTIHLTRNYLNGDIPPQWASTKLEILVISMNRFSGPIPKFIGNITTLKDLGLDGNLFSGTVPPELGKLVNLEHLDLSFNKLEGQIPNLDSLTNVEAMCLTGNLLNGNIPDGIKSRETRSQIDLSYNSFSERSAPPACRDSLNLFRSFSGGKNLELGGCLKSYPCSKDRYSLHINCGGPERTIGNIVYQGDEYEGGAAKFHPMSDNWGFSSTGHFWDHNITMNDYMARNVSVLRMNNSGLYTRARLSPLSLTYYGRCLANGNYTVKLHFAEIIFRSNRSFYSLGRRIFDVYIQDKLELKDFDIEHAAKGVDKTTVQEFKAVVRNKTLEIRFYWAGKGTTALPSRGTYGPLISAISVESDFKPPSHGNKKILIGALGLLLVLIFTVLGIIWWKCYFKGKSPIEELRGLDLQTGSFTLRQIKAATNNFDAANKLGEGGFGPVYKGTLLDGTIIAVKQLSSKSKQGNREFVNEIGMISGLQHPNLVRLYGCCVEANQLLLVYEYMENNSLARALFGREEFQLKLDWPIRQRICVGIARGLAFLHEESALKIVHRDIKTNNILLDRHLNPKISDFGLAKLDEEENTHISTRVAGTIGYMAPEYAQWGYLTHKADVYSFGIVALEIVSGKNNRKYRPNEDYFSLLDWAFFLQQKGNLMELVDPKLESDFNKEEVLRMIKTALLCTNPSPALRPTMSAAVNMLEGRTPVHESPLNPIFFGDEVTYEALRDQYSQMHFHRSSETEPIKHSSDSTGIGSPSTSTRDLHQINPDSLM</sequence>
<dbReference type="FunFam" id="3.30.200.20:FF:000217">
    <property type="entry name" value="probable LRR receptor-like serine/threonine-protein kinase At1g53430"/>
    <property type="match status" value="1"/>
</dbReference>
<dbReference type="Pfam" id="PF11721">
    <property type="entry name" value="Malectin"/>
    <property type="match status" value="1"/>
</dbReference>
<comment type="catalytic activity">
    <reaction evidence="17">
        <text>L-threonyl-[protein] + ATP = O-phospho-L-threonyl-[protein] + ADP + H(+)</text>
        <dbReference type="Rhea" id="RHEA:46608"/>
        <dbReference type="Rhea" id="RHEA-COMP:11060"/>
        <dbReference type="Rhea" id="RHEA-COMP:11605"/>
        <dbReference type="ChEBI" id="CHEBI:15378"/>
        <dbReference type="ChEBI" id="CHEBI:30013"/>
        <dbReference type="ChEBI" id="CHEBI:30616"/>
        <dbReference type="ChEBI" id="CHEBI:61977"/>
        <dbReference type="ChEBI" id="CHEBI:456216"/>
        <dbReference type="EC" id="2.7.11.1"/>
    </reaction>
</comment>
<evidence type="ECO:0000256" key="16">
    <source>
        <dbReference type="ARBA" id="ARBA00023180"/>
    </source>
</evidence>
<feature type="domain" description="Protein kinase" evidence="22">
    <location>
        <begin position="544"/>
        <end position="830"/>
    </location>
</feature>
<dbReference type="PROSITE" id="PS00108">
    <property type="entry name" value="PROTEIN_KINASE_ST"/>
    <property type="match status" value="1"/>
</dbReference>
<comment type="caution">
    <text evidence="23">The sequence shown here is derived from an EMBL/GenBank/DDBJ whole genome shotgun (WGS) entry which is preliminary data.</text>
</comment>
<reference evidence="23 24" key="1">
    <citation type="journal article" date="2023" name="BMC Biotechnol.">
        <title>Vitis rotundifolia cv Carlos genome sequencing.</title>
        <authorList>
            <person name="Huff M."/>
            <person name="Hulse-Kemp A."/>
            <person name="Scheffler B."/>
            <person name="Youngblood R."/>
            <person name="Simpson S."/>
            <person name="Babiker E."/>
            <person name="Staton M."/>
        </authorList>
    </citation>
    <scope>NUCLEOTIDE SEQUENCE [LARGE SCALE GENOMIC DNA]</scope>
    <source>
        <tissue evidence="23">Leaf</tissue>
    </source>
</reference>
<evidence type="ECO:0000256" key="13">
    <source>
        <dbReference type="ARBA" id="ARBA00022989"/>
    </source>
</evidence>
<keyword evidence="16" id="KW-0325">Glycoprotein</keyword>
<feature type="transmembrane region" description="Helical" evidence="20">
    <location>
        <begin position="488"/>
        <end position="509"/>
    </location>
</feature>
<dbReference type="InterPro" id="IPR001611">
    <property type="entry name" value="Leu-rich_rpt"/>
</dbReference>
<evidence type="ECO:0000256" key="18">
    <source>
        <dbReference type="ARBA" id="ARBA00048679"/>
    </source>
</evidence>
<proteinExistence type="predicted"/>
<gene>
    <name evidence="23" type="ORF">PVL29_013115</name>
</gene>
<dbReference type="Gene3D" id="3.80.10.10">
    <property type="entry name" value="Ribonuclease Inhibitor"/>
    <property type="match status" value="1"/>
</dbReference>
<keyword evidence="6" id="KW-0808">Transferase</keyword>
<dbReference type="Gene3D" id="2.60.120.430">
    <property type="entry name" value="Galactose-binding lectin"/>
    <property type="match status" value="1"/>
</dbReference>
<keyword evidence="7 20" id="KW-0812">Transmembrane</keyword>
<dbReference type="Gene3D" id="3.30.200.20">
    <property type="entry name" value="Phosphorylase Kinase, domain 1"/>
    <property type="match status" value="1"/>
</dbReference>
<dbReference type="InterPro" id="IPR000719">
    <property type="entry name" value="Prot_kinase_dom"/>
</dbReference>
<dbReference type="FunFam" id="1.10.510.10:FF:000044">
    <property type="entry name" value="Putative LRR receptor-like serine/threonine-protein kinase"/>
    <property type="match status" value="1"/>
</dbReference>
<evidence type="ECO:0000256" key="9">
    <source>
        <dbReference type="ARBA" id="ARBA00022737"/>
    </source>
</evidence>
<evidence type="ECO:0000256" key="15">
    <source>
        <dbReference type="ARBA" id="ARBA00023170"/>
    </source>
</evidence>
<dbReference type="InterPro" id="IPR032675">
    <property type="entry name" value="LRR_dom_sf"/>
</dbReference>
<feature type="compositionally biased region" description="Basic and acidic residues" evidence="19">
    <location>
        <begin position="851"/>
        <end position="862"/>
    </location>
</feature>
<dbReference type="EC" id="2.7.11.1" evidence="2"/>
<evidence type="ECO:0000313" key="23">
    <source>
        <dbReference type="EMBL" id="KAJ9690795.1"/>
    </source>
</evidence>
<dbReference type="SUPFAM" id="SSF56112">
    <property type="entry name" value="Protein kinase-like (PK-like)"/>
    <property type="match status" value="1"/>
</dbReference>
<feature type="chain" id="PRO_5041396899" description="non-specific serine/threonine protein kinase" evidence="21">
    <location>
        <begin position="32"/>
        <end position="886"/>
    </location>
</feature>
<evidence type="ECO:0000259" key="22">
    <source>
        <dbReference type="PROSITE" id="PS50011"/>
    </source>
</evidence>
<evidence type="ECO:0000256" key="20">
    <source>
        <dbReference type="SAM" id="Phobius"/>
    </source>
</evidence>
<dbReference type="GO" id="GO:0016020">
    <property type="term" value="C:membrane"/>
    <property type="evidence" value="ECO:0007669"/>
    <property type="project" value="UniProtKB-SubCell"/>
</dbReference>
<evidence type="ECO:0000256" key="11">
    <source>
        <dbReference type="ARBA" id="ARBA00022777"/>
    </source>
</evidence>
<dbReference type="InterPro" id="IPR008271">
    <property type="entry name" value="Ser/Thr_kinase_AS"/>
</dbReference>
<organism evidence="23 24">
    <name type="scientific">Vitis rotundifolia</name>
    <name type="common">Muscadine grape</name>
    <dbReference type="NCBI Taxonomy" id="103349"/>
    <lineage>
        <taxon>Eukaryota</taxon>
        <taxon>Viridiplantae</taxon>
        <taxon>Streptophyta</taxon>
        <taxon>Embryophyta</taxon>
        <taxon>Tracheophyta</taxon>
        <taxon>Spermatophyta</taxon>
        <taxon>Magnoliopsida</taxon>
        <taxon>eudicotyledons</taxon>
        <taxon>Gunneridae</taxon>
        <taxon>Pentapetalae</taxon>
        <taxon>rosids</taxon>
        <taxon>Vitales</taxon>
        <taxon>Vitaceae</taxon>
        <taxon>Viteae</taxon>
        <taxon>Vitis</taxon>
    </lineage>
</organism>
<keyword evidence="8 21" id="KW-0732">Signal</keyword>
<keyword evidence="3" id="KW-0723">Serine/threonine-protein kinase</keyword>
<accession>A0AA38ZKM2</accession>
<dbReference type="Pfam" id="PF00560">
    <property type="entry name" value="LRR_1"/>
    <property type="match status" value="1"/>
</dbReference>
<keyword evidence="10" id="KW-0547">Nucleotide-binding</keyword>
<dbReference type="GO" id="GO:0005524">
    <property type="term" value="F:ATP binding"/>
    <property type="evidence" value="ECO:0007669"/>
    <property type="project" value="UniProtKB-KW"/>
</dbReference>
<evidence type="ECO:0000256" key="3">
    <source>
        <dbReference type="ARBA" id="ARBA00022527"/>
    </source>
</evidence>
<keyword evidence="4" id="KW-0597">Phosphoprotein</keyword>
<evidence type="ECO:0000256" key="21">
    <source>
        <dbReference type="SAM" id="SignalP"/>
    </source>
</evidence>